<dbReference type="CDD" id="cd04792">
    <property type="entry name" value="LanM-like"/>
    <property type="match status" value="1"/>
</dbReference>
<dbReference type="Pfam" id="PF05147">
    <property type="entry name" value="LANC_like"/>
    <property type="match status" value="1"/>
</dbReference>
<evidence type="ECO:0000256" key="1">
    <source>
        <dbReference type="PIRSR" id="PIRSR607822-1"/>
    </source>
</evidence>
<dbReference type="InterPro" id="IPR007822">
    <property type="entry name" value="LANC-like"/>
</dbReference>
<feature type="domain" description="Lantibiotic biosynthesis protein dehydration" evidence="2">
    <location>
        <begin position="191"/>
        <end position="557"/>
    </location>
</feature>
<dbReference type="InterPro" id="IPR025410">
    <property type="entry name" value="Lant_dehyd"/>
</dbReference>
<dbReference type="SMART" id="SM01260">
    <property type="entry name" value="LANC_like"/>
    <property type="match status" value="1"/>
</dbReference>
<feature type="binding site" evidence="1">
    <location>
        <position position="915"/>
    </location>
    <ligand>
        <name>Zn(2+)</name>
        <dbReference type="ChEBI" id="CHEBI:29105"/>
    </ligand>
</feature>
<dbReference type="Proteomes" id="UP000247523">
    <property type="component" value="Unassembled WGS sequence"/>
</dbReference>
<dbReference type="GO" id="GO:0005975">
    <property type="term" value="P:carbohydrate metabolic process"/>
    <property type="evidence" value="ECO:0007669"/>
    <property type="project" value="InterPro"/>
</dbReference>
<protein>
    <submittedName>
        <fullName evidence="3">Type 2 lantibiotic biosynthesis protein LanM</fullName>
    </submittedName>
</protein>
<dbReference type="PIRSF" id="PIRSF037228">
    <property type="entry name" value="Lant_mod_RumM"/>
    <property type="match status" value="1"/>
</dbReference>
<feature type="binding site" evidence="1">
    <location>
        <position position="914"/>
    </location>
    <ligand>
        <name>Zn(2+)</name>
        <dbReference type="ChEBI" id="CHEBI:29105"/>
    </ligand>
</feature>
<dbReference type="SUPFAM" id="SSF158745">
    <property type="entry name" value="LanC-like"/>
    <property type="match status" value="1"/>
</dbReference>
<keyword evidence="1" id="KW-0862">Zinc</keyword>
<evidence type="ECO:0000259" key="2">
    <source>
        <dbReference type="Pfam" id="PF13575"/>
    </source>
</evidence>
<reference evidence="3 4" key="1">
    <citation type="submission" date="2018-05" db="EMBL/GenBank/DDBJ databases">
        <title>Genomic Encyclopedia of Type Strains, Phase IV (KMG-IV): sequencing the most valuable type-strain genomes for metagenomic binning, comparative biology and taxonomic classification.</title>
        <authorList>
            <person name="Goeker M."/>
        </authorList>
    </citation>
    <scope>NUCLEOTIDE SEQUENCE [LARGE SCALE GENOMIC DNA]</scope>
    <source>
        <strain evidence="3 4">DSM 28816</strain>
    </source>
</reference>
<dbReference type="RefSeq" id="WP_170122950.1">
    <property type="nucleotide sequence ID" value="NZ_QICS01000003.1"/>
</dbReference>
<dbReference type="InterPro" id="IPR012341">
    <property type="entry name" value="6hp_glycosidase-like_sf"/>
</dbReference>
<comment type="caution">
    <text evidence="3">The sequence shown here is derived from an EMBL/GenBank/DDBJ whole genome shotgun (WGS) entry which is preliminary data.</text>
</comment>
<dbReference type="EMBL" id="QICS01000003">
    <property type="protein sequence ID" value="PXV91688.1"/>
    <property type="molecule type" value="Genomic_DNA"/>
</dbReference>
<evidence type="ECO:0000313" key="4">
    <source>
        <dbReference type="Proteomes" id="UP000247523"/>
    </source>
</evidence>
<dbReference type="PRINTS" id="PR01950">
    <property type="entry name" value="LANCSUPER"/>
</dbReference>
<dbReference type="Gene3D" id="1.50.10.10">
    <property type="match status" value="1"/>
</dbReference>
<accession>A0A318ETV2</accession>
<proteinExistence type="predicted"/>
<dbReference type="InterPro" id="IPR017146">
    <property type="entry name" value="Lanti_2_LanM"/>
</dbReference>
<organism evidence="3 4">
    <name type="scientific">Lachnotalea glycerini</name>
    <dbReference type="NCBI Taxonomy" id="1763509"/>
    <lineage>
        <taxon>Bacteria</taxon>
        <taxon>Bacillati</taxon>
        <taxon>Bacillota</taxon>
        <taxon>Clostridia</taxon>
        <taxon>Lachnospirales</taxon>
        <taxon>Lachnospiraceae</taxon>
        <taxon>Lachnotalea</taxon>
    </lineage>
</organism>
<keyword evidence="1" id="KW-0479">Metal-binding</keyword>
<dbReference type="Pfam" id="PF13575">
    <property type="entry name" value="DUF4135"/>
    <property type="match status" value="1"/>
</dbReference>
<dbReference type="GO" id="GO:0046872">
    <property type="term" value="F:metal ion binding"/>
    <property type="evidence" value="ECO:0007669"/>
    <property type="project" value="UniProtKB-KW"/>
</dbReference>
<feature type="binding site" evidence="1">
    <location>
        <position position="867"/>
    </location>
    <ligand>
        <name>Zn(2+)</name>
        <dbReference type="ChEBI" id="CHEBI:29105"/>
    </ligand>
</feature>
<dbReference type="AlphaFoldDB" id="A0A318ETV2"/>
<name>A0A318ETV2_9FIRM</name>
<sequence length="996" mass="115776">MNSIIKKARTIQENFRNYSEDKKVDYSFFNEWRDVRTLLSDKYFDEMLKVNDITKDEFAYSLQPSDDIAINEDGWYNDFSKIMEQFDYSNIDYSLGVNLASFPFSKYFSIEIDKIVERTKNLKISKNVIDSFIAAHAIEMFNIVGKLVALKLAIYKNSHTFESDNQEERFIEFLKRAFCSKQSFYIFYEEYPVAARVATVRTKYLIKNYTDILEHLDKDYEDIKKFLNKESLELTDIKLSTGDSHEQGNSVSILNFEEKKLVYKPKDLRVCTAFEKFIIWYASSSDLLELKIPKGIYKDKYCYNEFIEAEYCINEEQVEKFYIRYGYLIAICYLLNINDLHLENVVACGEYPVIIDMETLFQSVAELKDESIYFELINYLEVTSVANSLLLPKQVHIGIDGTVDLSALNGRETETNQKILMPKMINTDDFHYENVKSMFVGGNNIPKFNEIEEVDVSKYNMLIYDGFNDFIHFIMKNKSECIRTLDSFKGKKIRCLTKSTEKYASMIRFANHPNYNSEMKYRERLLMNVWAYPYQDKRIVKSEVRDMLYNDIPIFFTYVDSKDLVDSHGEIYTDFHNKSGYELAVNKINELSEKEIIRQQCILLLALGIFNPYMNQKVMKRDINYNIRKVDCLKQAKKISDELMKEAYEREDGCSFINIDCNDKKEWKLVPLDEALYGGLSGIAIFFLEMYIRTKENAYLVNYKKIIKTAIEQTKNTIFESAFTGWLSPMYPLILEYKYLGQICDTEYLDFTAKKLKGLKVEDIRNLKQSDYVSGISGTIRLLALLNETFGDKYVTQNTIKNFGVVLKERLEDKNEVSIAKSGIAHGICGLMYGLISAGLIEPIKVKDMLSKEVQIEILEKDGYKWCWGLPGMIQARLAILKINSDCIDINQLNELILRFEGGLTNLINNDTLCHGNGSIIITLKMIYDYTQENKWLSLMQLWISNVNISSLFDGYKVPKVADVSAKGIFDGYFGIGWMYLYASGSINNLLLLETK</sequence>
<gene>
    <name evidence="3" type="ORF">C8E03_103249</name>
</gene>
<dbReference type="GO" id="GO:0031179">
    <property type="term" value="P:peptide modification"/>
    <property type="evidence" value="ECO:0007669"/>
    <property type="project" value="InterPro"/>
</dbReference>
<dbReference type="NCBIfam" id="TIGR03897">
    <property type="entry name" value="lanti_2_LanM"/>
    <property type="match status" value="1"/>
</dbReference>
<evidence type="ECO:0000313" key="3">
    <source>
        <dbReference type="EMBL" id="PXV91688.1"/>
    </source>
</evidence>